<dbReference type="SFLD" id="SFLDS00029">
    <property type="entry name" value="Radical_SAM"/>
    <property type="match status" value="1"/>
</dbReference>
<proteinExistence type="predicted"/>
<evidence type="ECO:0000313" key="8">
    <source>
        <dbReference type="Proteomes" id="UP000030700"/>
    </source>
</evidence>
<dbReference type="InterPro" id="IPR013785">
    <property type="entry name" value="Aldolase_TIM"/>
</dbReference>
<dbReference type="AlphaFoldDB" id="A0A0S6VQ67"/>
<dbReference type="EMBL" id="DF820455">
    <property type="protein sequence ID" value="GAK49325.1"/>
    <property type="molecule type" value="Genomic_DNA"/>
</dbReference>
<dbReference type="InterPro" id="IPR012837">
    <property type="entry name" value="NrdG"/>
</dbReference>
<dbReference type="InterPro" id="IPR007197">
    <property type="entry name" value="rSAM"/>
</dbReference>
<dbReference type="CDD" id="cd01335">
    <property type="entry name" value="Radical_SAM"/>
    <property type="match status" value="1"/>
</dbReference>
<evidence type="ECO:0000256" key="4">
    <source>
        <dbReference type="ARBA" id="ARBA00022723"/>
    </source>
</evidence>
<keyword evidence="6" id="KW-0411">Iron-sulfur</keyword>
<sequence>MMVNLHAFLDASTENGPGTRAVIWVQGCTLACPGCFNPDTHDLAIRQAISTHDLAAHLLALSNIEGITISGGEPFLQAALLAELCAIMQQHDRGVIVFSGFTYDQLIQANRPDWNALLAVTDLLIAGPFVQAEACDLALRGSRNQTLHFLSGRYAAYREQFDHEANSVEIMIDETGQVTMTGFPSMLIAPESPGLKM</sequence>
<evidence type="ECO:0000256" key="6">
    <source>
        <dbReference type="ARBA" id="ARBA00023014"/>
    </source>
</evidence>
<accession>A0A0S6VQ67</accession>
<dbReference type="SFLD" id="SFLDG01066">
    <property type="entry name" value="organic_radical-activating_enz"/>
    <property type="match status" value="1"/>
</dbReference>
<dbReference type="GO" id="GO:0051539">
    <property type="term" value="F:4 iron, 4 sulfur cluster binding"/>
    <property type="evidence" value="ECO:0007669"/>
    <property type="project" value="UniProtKB-KW"/>
</dbReference>
<keyword evidence="5" id="KW-0408">Iron</keyword>
<dbReference type="SFLD" id="SFLDF00299">
    <property type="entry name" value="anaerobic_ribonucleoside-triph"/>
    <property type="match status" value="1"/>
</dbReference>
<dbReference type="Gene3D" id="3.20.20.70">
    <property type="entry name" value="Aldolase class I"/>
    <property type="match status" value="1"/>
</dbReference>
<reference evidence="7" key="1">
    <citation type="journal article" date="2015" name="PeerJ">
        <title>First genomic representation of candidate bacterial phylum KSB3 points to enhanced environmental sensing as a trigger of wastewater bulking.</title>
        <authorList>
            <person name="Sekiguchi Y."/>
            <person name="Ohashi A."/>
            <person name="Parks D.H."/>
            <person name="Yamauchi T."/>
            <person name="Tyson G.W."/>
            <person name="Hugenholtz P."/>
        </authorList>
    </citation>
    <scope>NUCLEOTIDE SEQUENCE [LARGE SCALE GENOMIC DNA]</scope>
</reference>
<evidence type="ECO:0000256" key="1">
    <source>
        <dbReference type="ARBA" id="ARBA00001966"/>
    </source>
</evidence>
<dbReference type="PANTHER" id="PTHR30352">
    <property type="entry name" value="PYRUVATE FORMATE-LYASE-ACTIVATING ENZYME"/>
    <property type="match status" value="1"/>
</dbReference>
<keyword evidence="4" id="KW-0479">Metal-binding</keyword>
<dbReference type="GO" id="GO:0043365">
    <property type="term" value="F:[formate-C-acetyltransferase]-activating enzyme activity"/>
    <property type="evidence" value="ECO:0007669"/>
    <property type="project" value="InterPro"/>
</dbReference>
<dbReference type="STRING" id="1499966.U14_00546"/>
<gene>
    <name evidence="7" type="ORF">U14_00546</name>
</gene>
<evidence type="ECO:0000256" key="3">
    <source>
        <dbReference type="ARBA" id="ARBA00022691"/>
    </source>
</evidence>
<evidence type="ECO:0000256" key="5">
    <source>
        <dbReference type="ARBA" id="ARBA00023004"/>
    </source>
</evidence>
<evidence type="ECO:0000256" key="2">
    <source>
        <dbReference type="ARBA" id="ARBA00022485"/>
    </source>
</evidence>
<dbReference type="Pfam" id="PF13353">
    <property type="entry name" value="Fer4_12"/>
    <property type="match status" value="1"/>
</dbReference>
<dbReference type="InterPro" id="IPR034457">
    <property type="entry name" value="Organic_radical-activating"/>
</dbReference>
<organism evidence="7">
    <name type="scientific">Candidatus Moduliflexus flocculans</name>
    <dbReference type="NCBI Taxonomy" id="1499966"/>
    <lineage>
        <taxon>Bacteria</taxon>
        <taxon>Candidatus Moduliflexota</taxon>
        <taxon>Candidatus Moduliflexia</taxon>
        <taxon>Candidatus Moduliflexales</taxon>
        <taxon>Candidatus Moduliflexaceae</taxon>
    </lineage>
</organism>
<evidence type="ECO:0000313" key="7">
    <source>
        <dbReference type="EMBL" id="GAK49325.1"/>
    </source>
</evidence>
<protein>
    <submittedName>
        <fullName evidence="7">Anaerobic ribonucleoside-triphosphate reductase-activating protein</fullName>
    </submittedName>
</protein>
<dbReference type="SUPFAM" id="SSF102114">
    <property type="entry name" value="Radical SAM enzymes"/>
    <property type="match status" value="1"/>
</dbReference>
<dbReference type="HOGENOM" id="CLU_089926_1_0_0"/>
<dbReference type="GO" id="GO:0046872">
    <property type="term" value="F:metal ion binding"/>
    <property type="evidence" value="ECO:0007669"/>
    <property type="project" value="UniProtKB-KW"/>
</dbReference>
<name>A0A0S6VQ67_9BACT</name>
<dbReference type="Proteomes" id="UP000030700">
    <property type="component" value="Unassembled WGS sequence"/>
</dbReference>
<dbReference type="GO" id="GO:0004748">
    <property type="term" value="F:ribonucleoside-diphosphate reductase activity, thioredoxin disulfide as acceptor"/>
    <property type="evidence" value="ECO:0007669"/>
    <property type="project" value="TreeGrafter"/>
</dbReference>
<keyword evidence="8" id="KW-1185">Reference proteome</keyword>
<keyword evidence="3" id="KW-0949">S-adenosyl-L-methionine</keyword>
<dbReference type="SFLD" id="SFLDG01063">
    <property type="entry name" value="activating_enzymes__group_1"/>
    <property type="match status" value="1"/>
</dbReference>
<dbReference type="PANTHER" id="PTHR30352:SF2">
    <property type="entry name" value="ANAEROBIC RIBONUCLEOSIDE-TRIPHOSPHATE REDUCTASE-ACTIVATING PROTEIN"/>
    <property type="match status" value="1"/>
</dbReference>
<keyword evidence="2" id="KW-0004">4Fe-4S</keyword>
<dbReference type="InterPro" id="IPR058240">
    <property type="entry name" value="rSAM_sf"/>
</dbReference>
<comment type="cofactor">
    <cofactor evidence="1">
        <name>[4Fe-4S] cluster</name>
        <dbReference type="ChEBI" id="CHEBI:49883"/>
    </cofactor>
</comment>